<dbReference type="PRINTS" id="PR00111">
    <property type="entry name" value="ABHYDROLASE"/>
</dbReference>
<feature type="domain" description="AB hydrolase-1" evidence="1">
    <location>
        <begin position="8"/>
        <end position="176"/>
    </location>
</feature>
<organism evidence="2">
    <name type="scientific">freshwater metagenome</name>
    <dbReference type="NCBI Taxonomy" id="449393"/>
    <lineage>
        <taxon>unclassified sequences</taxon>
        <taxon>metagenomes</taxon>
        <taxon>ecological metagenomes</taxon>
    </lineage>
</organism>
<dbReference type="AlphaFoldDB" id="A0A6J7W1P5"/>
<gene>
    <name evidence="2" type="ORF">UFOPK4422_01602</name>
</gene>
<name>A0A6J7W1P5_9ZZZZ</name>
<dbReference type="SUPFAM" id="SSF53474">
    <property type="entry name" value="alpha/beta-Hydrolases"/>
    <property type="match status" value="1"/>
</dbReference>
<dbReference type="GO" id="GO:0004806">
    <property type="term" value="F:triacylglycerol lipase activity"/>
    <property type="evidence" value="ECO:0007669"/>
    <property type="project" value="TreeGrafter"/>
</dbReference>
<dbReference type="Pfam" id="PF00561">
    <property type="entry name" value="Abhydrolase_1"/>
    <property type="match status" value="1"/>
</dbReference>
<sequence>MALDAVGLLDHLGIDAAHIVGASMGGMIAQTLVIEHPQRARSLTSVMSVSGNLDYGAPTPEAAVVLLEAPAGDRQSYINDSVKARVWHSQRYFDEEKIKTDYARSYDRSFYPEGASRQLAAIYASGSREDALPKITLPTLVIHGTDDTLLQPSGGQRTADLIPHSTLFMVADMGHDMPEPLQPLLTSVIGSHVKLAEWHRTTDHAIR</sequence>
<evidence type="ECO:0000259" key="1">
    <source>
        <dbReference type="Pfam" id="PF00561"/>
    </source>
</evidence>
<accession>A0A6J7W1P5</accession>
<dbReference type="InterPro" id="IPR000073">
    <property type="entry name" value="AB_hydrolase_1"/>
</dbReference>
<evidence type="ECO:0000313" key="2">
    <source>
        <dbReference type="EMBL" id="CAB5135392.1"/>
    </source>
</evidence>
<reference evidence="2" key="1">
    <citation type="submission" date="2020-05" db="EMBL/GenBank/DDBJ databases">
        <authorList>
            <person name="Chiriac C."/>
            <person name="Salcher M."/>
            <person name="Ghai R."/>
            <person name="Kavagutti S V."/>
        </authorList>
    </citation>
    <scope>NUCLEOTIDE SEQUENCE</scope>
</reference>
<dbReference type="GO" id="GO:0046503">
    <property type="term" value="P:glycerolipid catabolic process"/>
    <property type="evidence" value="ECO:0007669"/>
    <property type="project" value="TreeGrafter"/>
</dbReference>
<dbReference type="PANTHER" id="PTHR43433:SF5">
    <property type="entry name" value="AB HYDROLASE-1 DOMAIN-CONTAINING PROTEIN"/>
    <property type="match status" value="1"/>
</dbReference>
<proteinExistence type="predicted"/>
<dbReference type="InterPro" id="IPR029058">
    <property type="entry name" value="AB_hydrolase_fold"/>
</dbReference>
<dbReference type="InterPro" id="IPR050471">
    <property type="entry name" value="AB_hydrolase"/>
</dbReference>
<dbReference type="Gene3D" id="3.40.50.1820">
    <property type="entry name" value="alpha/beta hydrolase"/>
    <property type="match status" value="1"/>
</dbReference>
<dbReference type="PANTHER" id="PTHR43433">
    <property type="entry name" value="HYDROLASE, ALPHA/BETA FOLD FAMILY PROTEIN"/>
    <property type="match status" value="1"/>
</dbReference>
<protein>
    <submittedName>
        <fullName evidence="2">Unannotated protein</fullName>
    </submittedName>
</protein>
<dbReference type="EMBL" id="CAFBRX010000227">
    <property type="protein sequence ID" value="CAB5135392.1"/>
    <property type="molecule type" value="Genomic_DNA"/>
</dbReference>